<accession>A0A1V9YQA8</accession>
<evidence type="ECO:0000256" key="1">
    <source>
        <dbReference type="SAM" id="MobiDB-lite"/>
    </source>
</evidence>
<dbReference type="OrthoDB" id="5954824at2759"/>
<reference evidence="2 3" key="1">
    <citation type="journal article" date="2014" name="Genome Biol. Evol.">
        <title>The secreted proteins of Achlya hypogyna and Thraustotheca clavata identify the ancestral oomycete secretome and reveal gene acquisitions by horizontal gene transfer.</title>
        <authorList>
            <person name="Misner I."/>
            <person name="Blouin N."/>
            <person name="Leonard G."/>
            <person name="Richards T.A."/>
            <person name="Lane C.E."/>
        </authorList>
    </citation>
    <scope>NUCLEOTIDE SEQUENCE [LARGE SCALE GENOMIC DNA]</scope>
    <source>
        <strain evidence="2 3">ATCC 48635</strain>
    </source>
</reference>
<dbReference type="Proteomes" id="UP000243579">
    <property type="component" value="Unassembled WGS sequence"/>
</dbReference>
<name>A0A1V9YQA8_ACHHY</name>
<dbReference type="STRING" id="1202772.A0A1V9YQA8"/>
<comment type="caution">
    <text evidence="2">The sequence shown here is derived from an EMBL/GenBank/DDBJ whole genome shotgun (WGS) entry which is preliminary data.</text>
</comment>
<dbReference type="EMBL" id="JNBR01001420">
    <property type="protein sequence ID" value="OQR87904.1"/>
    <property type="molecule type" value="Genomic_DNA"/>
</dbReference>
<gene>
    <name evidence="2" type="ORF">ACHHYP_07961</name>
</gene>
<sequence>MSSADVLSLDEPARPTTSSGKSKAKTRDKTEFRRYFEQEELPLTVENNPLGDRQIVWTTSVETLDYHHFLPICFSGLQARQQPYPTFAYRATMELLEQGMYDTRVLKALAPVMPHVKSALGTRDKEVVHRTLLVLQQLAVCQGVGEALSEYYRSILPLCNLLKDKRLGTGDSTTRALIQETLEILEGFGKDDAHYQIQQHVPAFQHSNHIK</sequence>
<organism evidence="2 3">
    <name type="scientific">Achlya hypogyna</name>
    <name type="common">Oomycete</name>
    <name type="synonym">Protoachlya hypogyna</name>
    <dbReference type="NCBI Taxonomy" id="1202772"/>
    <lineage>
        <taxon>Eukaryota</taxon>
        <taxon>Sar</taxon>
        <taxon>Stramenopiles</taxon>
        <taxon>Oomycota</taxon>
        <taxon>Saprolegniomycetes</taxon>
        <taxon>Saprolegniales</taxon>
        <taxon>Achlyaceae</taxon>
        <taxon>Achlya</taxon>
    </lineage>
</organism>
<protein>
    <submittedName>
        <fullName evidence="2">Uncharacterized protein</fullName>
    </submittedName>
</protein>
<dbReference type="AlphaFoldDB" id="A0A1V9YQA8"/>
<dbReference type="GO" id="GO:0030544">
    <property type="term" value="F:Hsp70 protein binding"/>
    <property type="evidence" value="ECO:0007669"/>
    <property type="project" value="TreeGrafter"/>
</dbReference>
<dbReference type="Pfam" id="PF10274">
    <property type="entry name" value="ParcG"/>
    <property type="match status" value="1"/>
</dbReference>
<dbReference type="InterPro" id="IPR019399">
    <property type="entry name" value="Parkin_co-regulated_protein"/>
</dbReference>
<evidence type="ECO:0000313" key="3">
    <source>
        <dbReference type="Proteomes" id="UP000243579"/>
    </source>
</evidence>
<keyword evidence="3" id="KW-1185">Reference proteome</keyword>
<dbReference type="PANTHER" id="PTHR21207:SF2">
    <property type="entry name" value="PARKIN COREGULATED GENE PROTEIN"/>
    <property type="match status" value="1"/>
</dbReference>
<proteinExistence type="predicted"/>
<feature type="region of interest" description="Disordered" evidence="1">
    <location>
        <begin position="1"/>
        <end position="29"/>
    </location>
</feature>
<evidence type="ECO:0000313" key="2">
    <source>
        <dbReference type="EMBL" id="OQR87904.1"/>
    </source>
</evidence>
<dbReference type="PANTHER" id="PTHR21207">
    <property type="entry name" value="PARKIN COREGULATED GENE PROTEIN PARK2 COREGULATED"/>
    <property type="match status" value="1"/>
</dbReference>
<dbReference type="GO" id="GO:0051879">
    <property type="term" value="F:Hsp90 protein binding"/>
    <property type="evidence" value="ECO:0007669"/>
    <property type="project" value="TreeGrafter"/>
</dbReference>